<sequence length="312" mass="33162">MTTALDPGSPAGSPAGSRTRGVATGPTASTRPGRPRWMSKAAVNTALVLAGVYTFFPAVWMLMAAAKNATGIMSGHVLGWSDFDVLGNLSGLVHLQGGIYFRWLLNSFFYAGVGSAVCALVCCAAGYAFDKYEFRGKEKLFGLVLLGVLVPSAATVLPLYLLASKVHLVNTVWAVLIPSVVNPFGVYLARVFAQGYVPDEVVEAARVDGAHELRIFGSIGLPMMKSGFATIMLFQFSAIWNGFFLALVMLADQNLYPVSLGLYIWNNAVASDAPSLVSLVISGSVIAVIPVIVLFVCLQRFWRSGLTAGAVK</sequence>
<evidence type="ECO:0000259" key="9">
    <source>
        <dbReference type="PROSITE" id="PS50928"/>
    </source>
</evidence>
<evidence type="ECO:0000256" key="8">
    <source>
        <dbReference type="SAM" id="MobiDB-lite"/>
    </source>
</evidence>
<keyword evidence="4 7" id="KW-0812">Transmembrane</keyword>
<proteinExistence type="inferred from homology"/>
<dbReference type="SUPFAM" id="SSF161098">
    <property type="entry name" value="MetI-like"/>
    <property type="match status" value="1"/>
</dbReference>
<reference evidence="10" key="1">
    <citation type="submission" date="2020-11" db="EMBL/GenBank/DDBJ databases">
        <title>Isolation and identification of active actinomycetes.</title>
        <authorList>
            <person name="Yu B."/>
        </authorList>
    </citation>
    <scope>NUCLEOTIDE SEQUENCE</scope>
    <source>
        <strain evidence="10">NEAU-YB345</strain>
    </source>
</reference>
<feature type="transmembrane region" description="Helical" evidence="7">
    <location>
        <begin position="228"/>
        <end position="251"/>
    </location>
</feature>
<evidence type="ECO:0000256" key="3">
    <source>
        <dbReference type="ARBA" id="ARBA00022475"/>
    </source>
</evidence>
<evidence type="ECO:0000256" key="2">
    <source>
        <dbReference type="ARBA" id="ARBA00022448"/>
    </source>
</evidence>
<keyword evidence="6 7" id="KW-0472">Membrane</keyword>
<evidence type="ECO:0000256" key="7">
    <source>
        <dbReference type="RuleBase" id="RU363032"/>
    </source>
</evidence>
<dbReference type="Proteomes" id="UP000657385">
    <property type="component" value="Unassembled WGS sequence"/>
</dbReference>
<dbReference type="PANTHER" id="PTHR43744:SF12">
    <property type="entry name" value="ABC TRANSPORTER PERMEASE PROTEIN MG189-RELATED"/>
    <property type="match status" value="1"/>
</dbReference>
<dbReference type="InterPro" id="IPR035906">
    <property type="entry name" value="MetI-like_sf"/>
</dbReference>
<dbReference type="Pfam" id="PF00528">
    <property type="entry name" value="BPD_transp_1"/>
    <property type="match status" value="1"/>
</dbReference>
<dbReference type="GO" id="GO:0055085">
    <property type="term" value="P:transmembrane transport"/>
    <property type="evidence" value="ECO:0007669"/>
    <property type="project" value="InterPro"/>
</dbReference>
<name>A0A931BA91_9ACTN</name>
<comment type="subcellular location">
    <subcellularLocation>
        <location evidence="1 7">Cell membrane</location>
        <topology evidence="1 7">Multi-pass membrane protein</topology>
    </subcellularLocation>
</comment>
<keyword evidence="5 7" id="KW-1133">Transmembrane helix</keyword>
<feature type="transmembrane region" description="Helical" evidence="7">
    <location>
        <begin position="108"/>
        <end position="128"/>
    </location>
</feature>
<dbReference type="PROSITE" id="PS50928">
    <property type="entry name" value="ABC_TM1"/>
    <property type="match status" value="1"/>
</dbReference>
<keyword evidence="2 7" id="KW-0813">Transport</keyword>
<evidence type="ECO:0000313" key="11">
    <source>
        <dbReference type="Proteomes" id="UP000657385"/>
    </source>
</evidence>
<dbReference type="PANTHER" id="PTHR43744">
    <property type="entry name" value="ABC TRANSPORTER PERMEASE PROTEIN MG189-RELATED-RELATED"/>
    <property type="match status" value="1"/>
</dbReference>
<organism evidence="10 11">
    <name type="scientific">Streptacidiphilus fuscans</name>
    <dbReference type="NCBI Taxonomy" id="2789292"/>
    <lineage>
        <taxon>Bacteria</taxon>
        <taxon>Bacillati</taxon>
        <taxon>Actinomycetota</taxon>
        <taxon>Actinomycetes</taxon>
        <taxon>Kitasatosporales</taxon>
        <taxon>Streptomycetaceae</taxon>
        <taxon>Streptacidiphilus</taxon>
    </lineage>
</organism>
<evidence type="ECO:0000256" key="6">
    <source>
        <dbReference type="ARBA" id="ARBA00023136"/>
    </source>
</evidence>
<dbReference type="EMBL" id="JADPRT010000012">
    <property type="protein sequence ID" value="MBF9071517.1"/>
    <property type="molecule type" value="Genomic_DNA"/>
</dbReference>
<evidence type="ECO:0000256" key="5">
    <source>
        <dbReference type="ARBA" id="ARBA00022989"/>
    </source>
</evidence>
<feature type="domain" description="ABC transmembrane type-1" evidence="9">
    <location>
        <begin position="104"/>
        <end position="298"/>
    </location>
</feature>
<feature type="transmembrane region" description="Helical" evidence="7">
    <location>
        <begin position="41"/>
        <end position="63"/>
    </location>
</feature>
<dbReference type="RefSeq" id="WP_196196689.1">
    <property type="nucleotide sequence ID" value="NZ_JADPRT010000012.1"/>
</dbReference>
<dbReference type="InterPro" id="IPR000515">
    <property type="entry name" value="MetI-like"/>
</dbReference>
<feature type="region of interest" description="Disordered" evidence="8">
    <location>
        <begin position="1"/>
        <end position="35"/>
    </location>
</feature>
<feature type="transmembrane region" description="Helical" evidence="7">
    <location>
        <begin position="168"/>
        <end position="189"/>
    </location>
</feature>
<evidence type="ECO:0000256" key="1">
    <source>
        <dbReference type="ARBA" id="ARBA00004651"/>
    </source>
</evidence>
<accession>A0A931BA91</accession>
<evidence type="ECO:0000256" key="4">
    <source>
        <dbReference type="ARBA" id="ARBA00022692"/>
    </source>
</evidence>
<protein>
    <submittedName>
        <fullName evidence="10">Carbohydrate ABC transporter permease</fullName>
    </submittedName>
</protein>
<keyword evidence="11" id="KW-1185">Reference proteome</keyword>
<gene>
    <name evidence="10" type="ORF">I2501_26190</name>
</gene>
<feature type="transmembrane region" description="Helical" evidence="7">
    <location>
        <begin position="140"/>
        <end position="162"/>
    </location>
</feature>
<dbReference type="Gene3D" id="1.10.3720.10">
    <property type="entry name" value="MetI-like"/>
    <property type="match status" value="1"/>
</dbReference>
<comment type="similarity">
    <text evidence="7">Belongs to the binding-protein-dependent transport system permease family.</text>
</comment>
<evidence type="ECO:0000313" key="10">
    <source>
        <dbReference type="EMBL" id="MBF9071517.1"/>
    </source>
</evidence>
<dbReference type="GO" id="GO:0005886">
    <property type="term" value="C:plasma membrane"/>
    <property type="evidence" value="ECO:0007669"/>
    <property type="project" value="UniProtKB-SubCell"/>
</dbReference>
<dbReference type="AlphaFoldDB" id="A0A931BA91"/>
<feature type="transmembrane region" description="Helical" evidence="7">
    <location>
        <begin position="276"/>
        <end position="298"/>
    </location>
</feature>
<keyword evidence="3" id="KW-1003">Cell membrane</keyword>
<comment type="caution">
    <text evidence="10">The sequence shown here is derived from an EMBL/GenBank/DDBJ whole genome shotgun (WGS) entry which is preliminary data.</text>
</comment>
<dbReference type="CDD" id="cd06261">
    <property type="entry name" value="TM_PBP2"/>
    <property type="match status" value="1"/>
</dbReference>